<evidence type="ECO:0008006" key="5">
    <source>
        <dbReference type="Google" id="ProtNLM"/>
    </source>
</evidence>
<protein>
    <recommendedName>
        <fullName evidence="5">Glycosyltransferase subfamily 4-like N-terminal domain-containing protein</fullName>
    </recommendedName>
</protein>
<comment type="caution">
    <text evidence="3">The sequence shown here is derived from an EMBL/GenBank/DDBJ whole genome shotgun (WGS) entry which is preliminary data.</text>
</comment>
<dbReference type="Pfam" id="PF13439">
    <property type="entry name" value="Glyco_transf_4"/>
    <property type="match status" value="1"/>
</dbReference>
<dbReference type="GeneID" id="82201860"/>
<dbReference type="RefSeq" id="WP_075817647.1">
    <property type="nucleotide sequence ID" value="NZ_CAJUTZ010000091.1"/>
</dbReference>
<dbReference type="InterPro" id="IPR001296">
    <property type="entry name" value="Glyco_trans_1"/>
</dbReference>
<evidence type="ECO:0000313" key="4">
    <source>
        <dbReference type="Proteomes" id="UP000186341"/>
    </source>
</evidence>
<gene>
    <name evidence="3" type="ORF">BO222_01190</name>
</gene>
<dbReference type="PANTHER" id="PTHR45947">
    <property type="entry name" value="SULFOQUINOVOSYL TRANSFERASE SQD2"/>
    <property type="match status" value="1"/>
</dbReference>
<evidence type="ECO:0000259" key="1">
    <source>
        <dbReference type="Pfam" id="PF00534"/>
    </source>
</evidence>
<dbReference type="InterPro" id="IPR050194">
    <property type="entry name" value="Glycosyltransferase_grp1"/>
</dbReference>
<keyword evidence="4" id="KW-1185">Reference proteome</keyword>
<evidence type="ECO:0000259" key="2">
    <source>
        <dbReference type="Pfam" id="PF13439"/>
    </source>
</evidence>
<dbReference type="Pfam" id="PF00534">
    <property type="entry name" value="Glycos_transf_1"/>
    <property type="match status" value="1"/>
</dbReference>
<dbReference type="GO" id="GO:0016757">
    <property type="term" value="F:glycosyltransferase activity"/>
    <property type="evidence" value="ECO:0007669"/>
    <property type="project" value="InterPro"/>
</dbReference>
<dbReference type="SUPFAM" id="SSF53756">
    <property type="entry name" value="UDP-Glycosyltransferase/glycogen phosphorylase"/>
    <property type="match status" value="1"/>
</dbReference>
<dbReference type="PANTHER" id="PTHR45947:SF3">
    <property type="entry name" value="SULFOQUINOVOSYL TRANSFERASE SQD2"/>
    <property type="match status" value="1"/>
</dbReference>
<proteinExistence type="predicted"/>
<dbReference type="Gene3D" id="3.40.50.2000">
    <property type="entry name" value="Glycogen Phosphorylase B"/>
    <property type="match status" value="2"/>
</dbReference>
<organism evidence="3 4">
    <name type="scientific">Ileibacterium valens</name>
    <dbReference type="NCBI Taxonomy" id="1862668"/>
    <lineage>
        <taxon>Bacteria</taxon>
        <taxon>Bacillati</taxon>
        <taxon>Bacillota</taxon>
        <taxon>Erysipelotrichia</taxon>
        <taxon>Erysipelotrichales</taxon>
        <taxon>Erysipelotrichaceae</taxon>
        <taxon>Ileibacterium</taxon>
    </lineage>
</organism>
<dbReference type="Proteomes" id="UP000186341">
    <property type="component" value="Unassembled WGS sequence"/>
</dbReference>
<dbReference type="InterPro" id="IPR028098">
    <property type="entry name" value="Glyco_trans_4-like_N"/>
</dbReference>
<reference evidence="3 4" key="1">
    <citation type="submission" date="2016-11" db="EMBL/GenBank/DDBJ databases">
        <title>Description of two novel members of the family Erysipelotrichaceae: Ileibacterium lipovorans gen. nov., sp. nov. and Dubosiella newyorkensis, gen. nov., sp. nov.</title>
        <authorList>
            <person name="Cox L.M."/>
            <person name="Sohn J."/>
            <person name="Tyrrell K.L."/>
            <person name="Citron D.M."/>
            <person name="Lawson P.A."/>
            <person name="Patel N.B."/>
            <person name="Iizumi T."/>
            <person name="Perez-Perez G.I."/>
            <person name="Goldstein E.J."/>
            <person name="Blaser M.J."/>
        </authorList>
    </citation>
    <scope>NUCLEOTIDE SEQUENCE [LARGE SCALE GENOMIC DNA]</scope>
    <source>
        <strain evidence="3 4">NYU-BL-A3</strain>
    </source>
</reference>
<accession>A0A1U7NIZ3</accession>
<dbReference type="AlphaFoldDB" id="A0A1U7NIZ3"/>
<sequence length="366" mass="41871">MKKVLHLVSAMNIGGIETLLMNLLRENCNQKLLKFELLCLYDHEGVFDREIKKLGYPIHKVKNPQIQIKGIRYLVRLSRLTKFLKTNMNDIDIIHIHISSSISAFIPILANKFSGVNKKIVIHSHNSDGGYKKLHYFGKEILKKMDVVRVACSQQAADWLFGPESESKNKVHIILNGIDTQKFKYSESVRQRMRQELNVDNKTVIGHVGRLAKQKNHGFLIESCRLYHQTHPNSVLVIAGSGPERNSIEKKIANYSLNHCVMLLGDRNDISDLLCAFDIFWFPSLYEGLSLSLLEAQSSGLQILCTDNVSKETVQSDRIHLLPIQDPKLWSLKTDQYINKRTSGSNTCSMDIKNTYRELVNLYHLL</sequence>
<dbReference type="EMBL" id="MPJW01000044">
    <property type="protein sequence ID" value="OLU42668.1"/>
    <property type="molecule type" value="Genomic_DNA"/>
</dbReference>
<evidence type="ECO:0000313" key="3">
    <source>
        <dbReference type="EMBL" id="OLU42668.1"/>
    </source>
</evidence>
<feature type="domain" description="Glycosyltransferase subfamily 4-like N-terminal" evidence="2">
    <location>
        <begin position="13"/>
        <end position="181"/>
    </location>
</feature>
<dbReference type="OrthoDB" id="9804196at2"/>
<name>A0A1U7NIZ3_9FIRM</name>
<feature type="domain" description="Glycosyl transferase family 1" evidence="1">
    <location>
        <begin position="191"/>
        <end position="308"/>
    </location>
</feature>